<keyword evidence="1 5" id="KW-0378">Hydrolase</keyword>
<comment type="caution">
    <text evidence="7">The sequence shown here is derived from an EMBL/GenBank/DDBJ whole genome shotgun (WGS) entry which is preliminary data.</text>
</comment>
<dbReference type="RefSeq" id="WP_113958943.1">
    <property type="nucleotide sequence ID" value="NZ_QNRR01000004.1"/>
</dbReference>
<evidence type="ECO:0000313" key="7">
    <source>
        <dbReference type="EMBL" id="RBP44553.1"/>
    </source>
</evidence>
<dbReference type="GO" id="GO:0031176">
    <property type="term" value="F:endo-1,4-beta-xylanase activity"/>
    <property type="evidence" value="ECO:0007669"/>
    <property type="project" value="UniProtKB-EC"/>
</dbReference>
<dbReference type="Pfam" id="PF00331">
    <property type="entry name" value="Glyco_hydro_10"/>
    <property type="match status" value="1"/>
</dbReference>
<dbReference type="Proteomes" id="UP000253426">
    <property type="component" value="Unassembled WGS sequence"/>
</dbReference>
<dbReference type="PANTHER" id="PTHR31490:SF90">
    <property type="entry name" value="ENDO-1,4-BETA-XYLANASE A"/>
    <property type="match status" value="1"/>
</dbReference>
<evidence type="ECO:0000259" key="6">
    <source>
        <dbReference type="PROSITE" id="PS51760"/>
    </source>
</evidence>
<dbReference type="OrthoDB" id="9809277at2"/>
<keyword evidence="3 5" id="KW-0326">Glycosidase</keyword>
<dbReference type="EC" id="3.2.1.8" evidence="5"/>
<dbReference type="AlphaFoldDB" id="A0A366HNE9"/>
<sequence>MDAPIMKGVCFVFAWSAAVLFRAEAPTRVGVHDSLTIFMRFGLTFLPLVLMHLHLAQPMSHGADTLKEASPFPMGVGIRDRVFELPGDWPLLTAHYEYVTPENDMKPVAVQPQPGQWRFETADRFVDFALSKKLKVVGHCLVWAKDDRTPPWFATDGDKPASREVLLARMKTHIDTVVGRYRGKIAMWDVVNEALDDGSAYLRDSSWSRACGEEFIAKAFVYAHAADPDALLIYNDYNNELDGKFEKMVRLIESLHAQQVPMHAIGLQGHYELDMVPFEALERTLAAMQRMGMKVVVSELDIDVIPRGRWWANNGAERATLSKYDPYKDGCPPEILQRQAEQYARLFQLFRKYSDTILRISFWNLHDGQSWLNDFPWKRANHPLLFDREKKPKPAYHAVMRELKP</sequence>
<accession>A0A366HNE9</accession>
<dbReference type="PROSITE" id="PS51760">
    <property type="entry name" value="GH10_2"/>
    <property type="match status" value="1"/>
</dbReference>
<comment type="similarity">
    <text evidence="5">Belongs to the glycosyl hydrolase 10 (cellulase F) family.</text>
</comment>
<evidence type="ECO:0000256" key="5">
    <source>
        <dbReference type="RuleBase" id="RU361174"/>
    </source>
</evidence>
<reference evidence="7 8" key="1">
    <citation type="submission" date="2018-06" db="EMBL/GenBank/DDBJ databases">
        <title>Genomic Encyclopedia of Type Strains, Phase IV (KMG-IV): sequencing the most valuable type-strain genomes for metagenomic binning, comparative biology and taxonomic classification.</title>
        <authorList>
            <person name="Goeker M."/>
        </authorList>
    </citation>
    <scope>NUCLEOTIDE SEQUENCE [LARGE SCALE GENOMIC DNA]</scope>
    <source>
        <strain evidence="7 8">DSM 25532</strain>
    </source>
</reference>
<keyword evidence="2 5" id="KW-0119">Carbohydrate metabolism</keyword>
<evidence type="ECO:0000256" key="3">
    <source>
        <dbReference type="ARBA" id="ARBA00023295"/>
    </source>
</evidence>
<dbReference type="SUPFAM" id="SSF51445">
    <property type="entry name" value="(Trans)glycosidases"/>
    <property type="match status" value="1"/>
</dbReference>
<dbReference type="Gene3D" id="3.20.20.80">
    <property type="entry name" value="Glycosidases"/>
    <property type="match status" value="1"/>
</dbReference>
<organism evidence="7 8">
    <name type="scientific">Roseimicrobium gellanilyticum</name>
    <dbReference type="NCBI Taxonomy" id="748857"/>
    <lineage>
        <taxon>Bacteria</taxon>
        <taxon>Pseudomonadati</taxon>
        <taxon>Verrucomicrobiota</taxon>
        <taxon>Verrucomicrobiia</taxon>
        <taxon>Verrucomicrobiales</taxon>
        <taxon>Verrucomicrobiaceae</taxon>
        <taxon>Roseimicrobium</taxon>
    </lineage>
</organism>
<proteinExistence type="inferred from homology"/>
<evidence type="ECO:0000256" key="2">
    <source>
        <dbReference type="ARBA" id="ARBA00023277"/>
    </source>
</evidence>
<evidence type="ECO:0000313" key="8">
    <source>
        <dbReference type="Proteomes" id="UP000253426"/>
    </source>
</evidence>
<keyword evidence="8" id="KW-1185">Reference proteome</keyword>
<evidence type="ECO:0000256" key="1">
    <source>
        <dbReference type="ARBA" id="ARBA00022801"/>
    </source>
</evidence>
<keyword evidence="7" id="KW-0858">Xylan degradation</keyword>
<dbReference type="InterPro" id="IPR044846">
    <property type="entry name" value="GH10"/>
</dbReference>
<feature type="domain" description="GH10" evidence="6">
    <location>
        <begin position="60"/>
        <end position="402"/>
    </location>
</feature>
<dbReference type="EMBL" id="QNRR01000004">
    <property type="protein sequence ID" value="RBP44553.1"/>
    <property type="molecule type" value="Genomic_DNA"/>
</dbReference>
<dbReference type="InterPro" id="IPR017853">
    <property type="entry name" value="GH"/>
</dbReference>
<dbReference type="SMART" id="SM00633">
    <property type="entry name" value="Glyco_10"/>
    <property type="match status" value="1"/>
</dbReference>
<protein>
    <recommendedName>
        <fullName evidence="5">Beta-xylanase</fullName>
        <ecNumber evidence="5">3.2.1.8</ecNumber>
    </recommendedName>
</protein>
<name>A0A366HNE9_9BACT</name>
<keyword evidence="4 5" id="KW-0624">Polysaccharide degradation</keyword>
<dbReference type="PRINTS" id="PR00134">
    <property type="entry name" value="GLHYDRLASE10"/>
</dbReference>
<evidence type="ECO:0000256" key="4">
    <source>
        <dbReference type="ARBA" id="ARBA00023326"/>
    </source>
</evidence>
<dbReference type="PANTHER" id="PTHR31490">
    <property type="entry name" value="GLYCOSYL HYDROLASE"/>
    <property type="match status" value="1"/>
</dbReference>
<gene>
    <name evidence="7" type="ORF">DES53_104374</name>
</gene>
<comment type="catalytic activity">
    <reaction evidence="5">
        <text>Endohydrolysis of (1-&gt;4)-beta-D-xylosidic linkages in xylans.</text>
        <dbReference type="EC" id="3.2.1.8"/>
    </reaction>
</comment>
<dbReference type="GO" id="GO:0045493">
    <property type="term" value="P:xylan catabolic process"/>
    <property type="evidence" value="ECO:0007669"/>
    <property type="project" value="UniProtKB-KW"/>
</dbReference>
<dbReference type="InterPro" id="IPR001000">
    <property type="entry name" value="GH10_dom"/>
</dbReference>